<protein>
    <submittedName>
        <fullName evidence="4">Uncharacterized protein</fullName>
    </submittedName>
</protein>
<dbReference type="GO" id="GO:0004553">
    <property type="term" value="F:hydrolase activity, hydrolyzing O-glycosyl compounds"/>
    <property type="evidence" value="ECO:0007669"/>
    <property type="project" value="InterPro"/>
</dbReference>
<proteinExistence type="inferred from homology"/>
<evidence type="ECO:0000256" key="2">
    <source>
        <dbReference type="ARBA" id="ARBA00022801"/>
    </source>
</evidence>
<keyword evidence="2" id="KW-0378">Hydrolase</keyword>
<dbReference type="PROSITE" id="PS00653">
    <property type="entry name" value="GLYCOSYL_HYDROL_F1_2"/>
    <property type="match status" value="1"/>
</dbReference>
<accession>A0A2P2ITA5</accession>
<name>A0A2P2ITA5_RHIMU</name>
<keyword evidence="3" id="KW-0732">Signal</keyword>
<dbReference type="GO" id="GO:0005975">
    <property type="term" value="P:carbohydrate metabolic process"/>
    <property type="evidence" value="ECO:0007669"/>
    <property type="project" value="InterPro"/>
</dbReference>
<feature type="signal peptide" evidence="3">
    <location>
        <begin position="1"/>
        <end position="25"/>
    </location>
</feature>
<evidence type="ECO:0000256" key="1">
    <source>
        <dbReference type="ARBA" id="ARBA00010838"/>
    </source>
</evidence>
<dbReference type="AlphaFoldDB" id="A0A2P2ITA5"/>
<evidence type="ECO:0000256" key="3">
    <source>
        <dbReference type="SAM" id="SignalP"/>
    </source>
</evidence>
<dbReference type="Pfam" id="PF00232">
    <property type="entry name" value="Glyco_hydro_1"/>
    <property type="match status" value="1"/>
</dbReference>
<organism evidence="4">
    <name type="scientific">Rhizophora mucronata</name>
    <name type="common">Asiatic mangrove</name>
    <dbReference type="NCBI Taxonomy" id="61149"/>
    <lineage>
        <taxon>Eukaryota</taxon>
        <taxon>Viridiplantae</taxon>
        <taxon>Streptophyta</taxon>
        <taxon>Embryophyta</taxon>
        <taxon>Tracheophyta</taxon>
        <taxon>Spermatophyta</taxon>
        <taxon>Magnoliopsida</taxon>
        <taxon>eudicotyledons</taxon>
        <taxon>Gunneridae</taxon>
        <taxon>Pentapetalae</taxon>
        <taxon>rosids</taxon>
        <taxon>fabids</taxon>
        <taxon>Malpighiales</taxon>
        <taxon>Rhizophoraceae</taxon>
        <taxon>Rhizophora</taxon>
    </lineage>
</organism>
<feature type="chain" id="PRO_5015158630" evidence="3">
    <location>
        <begin position="26"/>
        <end position="76"/>
    </location>
</feature>
<dbReference type="Gene3D" id="3.20.20.80">
    <property type="entry name" value="Glycosidases"/>
    <property type="match status" value="1"/>
</dbReference>
<dbReference type="InterPro" id="IPR001360">
    <property type="entry name" value="Glyco_hydro_1"/>
</dbReference>
<sequence>MSVRRFSFLSMAAVLLCLAPAAVFCTDNYSRKDFPPGFVFGAGSSAYQAEGAANEDGRGPSVWDTFCHQGRCKTYG</sequence>
<dbReference type="SUPFAM" id="SSF51445">
    <property type="entry name" value="(Trans)glycosidases"/>
    <property type="match status" value="1"/>
</dbReference>
<evidence type="ECO:0000313" key="4">
    <source>
        <dbReference type="EMBL" id="MBW84434.1"/>
    </source>
</evidence>
<dbReference type="EMBL" id="GGEC01003951">
    <property type="protein sequence ID" value="MBW84434.1"/>
    <property type="molecule type" value="Transcribed_RNA"/>
</dbReference>
<reference evidence="4" key="1">
    <citation type="submission" date="2018-02" db="EMBL/GenBank/DDBJ databases">
        <title>Rhizophora mucronata_Transcriptome.</title>
        <authorList>
            <person name="Meera S.P."/>
            <person name="Sreeshan A."/>
            <person name="Augustine A."/>
        </authorList>
    </citation>
    <scope>NUCLEOTIDE SEQUENCE</scope>
    <source>
        <tissue evidence="4">Leaf</tissue>
    </source>
</reference>
<comment type="similarity">
    <text evidence="1">Belongs to the glycosyl hydrolase 1 family.</text>
</comment>
<dbReference type="InterPro" id="IPR033132">
    <property type="entry name" value="GH_1_N_CS"/>
</dbReference>
<dbReference type="InterPro" id="IPR017853">
    <property type="entry name" value="GH"/>
</dbReference>